<feature type="site" description="Interaction with phosphoserine on interacting protein" evidence="2">
    <location>
        <position position="22"/>
    </location>
</feature>
<feature type="site" description="Interaction with phosphoserine on interacting protein" evidence="2">
    <location>
        <position position="93"/>
    </location>
</feature>
<comment type="caution">
    <text evidence="4">The sequence shown here is derived from an EMBL/GenBank/DDBJ whole genome shotgun (WGS) entry which is preliminary data.</text>
</comment>
<reference evidence="4 5" key="1">
    <citation type="submission" date="2024-09" db="EMBL/GenBank/DDBJ databases">
        <title>Chromosome-scale assembly of Riccia fluitans.</title>
        <authorList>
            <person name="Paukszto L."/>
            <person name="Sawicki J."/>
            <person name="Karawczyk K."/>
            <person name="Piernik-Szablinska J."/>
            <person name="Szczecinska M."/>
            <person name="Mazdziarz M."/>
        </authorList>
    </citation>
    <scope>NUCLEOTIDE SEQUENCE [LARGE SCALE GENOMIC DNA]</scope>
    <source>
        <strain evidence="4">Rf_01</strain>
        <tissue evidence="4">Aerial parts of the thallus</tissue>
    </source>
</reference>
<protein>
    <recommendedName>
        <fullName evidence="3">14-3-3 domain-containing protein</fullName>
    </recommendedName>
</protein>
<dbReference type="Gene3D" id="1.20.190.20">
    <property type="entry name" value="14-3-3 domain"/>
    <property type="match status" value="1"/>
</dbReference>
<dbReference type="SMART" id="SM00101">
    <property type="entry name" value="14_3_3"/>
    <property type="match status" value="1"/>
</dbReference>
<dbReference type="PIRSF" id="PIRSF000868">
    <property type="entry name" value="14-3-3"/>
    <property type="match status" value="1"/>
</dbReference>
<name>A0ABD1Y4D8_9MARC</name>
<dbReference type="AlphaFoldDB" id="A0ABD1Y4D8"/>
<evidence type="ECO:0000259" key="3">
    <source>
        <dbReference type="SMART" id="SM00101"/>
    </source>
</evidence>
<sequence>MKEVVKAAGKEELYKNEIRAHRAALRMVSSLFDISIGNNTHPLFLIDYQKKVERELILVCNDVLETLDTHLIPSAAAHQSKVFYWKMKGDCYRYIAELKTGAERSDAAAMTFCAYKHASDIVVKEISAAHPTRLELAVDFAVFCGEILGLPKKARIFSQNVLNAANGDLLTLKEEPYKESMRLLQLPYDMEVKSARSWMQKVMTKKSVTVSYS</sequence>
<evidence type="ECO:0000256" key="2">
    <source>
        <dbReference type="PIRSR" id="PIRSR000868-1"/>
    </source>
</evidence>
<evidence type="ECO:0000256" key="1">
    <source>
        <dbReference type="ARBA" id="ARBA00006141"/>
    </source>
</evidence>
<dbReference type="EMBL" id="JBHFFA010000006">
    <property type="protein sequence ID" value="KAL2621623.1"/>
    <property type="molecule type" value="Genomic_DNA"/>
</dbReference>
<dbReference type="PANTHER" id="PTHR18860">
    <property type="entry name" value="14-3-3 PROTEIN"/>
    <property type="match status" value="1"/>
</dbReference>
<dbReference type="PRINTS" id="PR00305">
    <property type="entry name" value="1433ZETA"/>
</dbReference>
<evidence type="ECO:0000313" key="5">
    <source>
        <dbReference type="Proteomes" id="UP001605036"/>
    </source>
</evidence>
<dbReference type="InterPro" id="IPR023410">
    <property type="entry name" value="14-3-3_domain"/>
</dbReference>
<dbReference type="InterPro" id="IPR036815">
    <property type="entry name" value="14-3-3_dom_sf"/>
</dbReference>
<dbReference type="Proteomes" id="UP001605036">
    <property type="component" value="Unassembled WGS sequence"/>
</dbReference>
<gene>
    <name evidence="4" type="ORF">R1flu_001828</name>
</gene>
<comment type="similarity">
    <text evidence="1">Belongs to the 14-3-3 family.</text>
</comment>
<feature type="domain" description="14-3-3" evidence="3">
    <location>
        <begin position="1"/>
        <end position="200"/>
    </location>
</feature>
<accession>A0ABD1Y4D8</accession>
<dbReference type="SUPFAM" id="SSF48445">
    <property type="entry name" value="14-3-3 protein"/>
    <property type="match status" value="1"/>
</dbReference>
<dbReference type="InterPro" id="IPR000308">
    <property type="entry name" value="14-3-3"/>
</dbReference>
<keyword evidence="5" id="KW-1185">Reference proteome</keyword>
<proteinExistence type="inferred from homology"/>
<organism evidence="4 5">
    <name type="scientific">Riccia fluitans</name>
    <dbReference type="NCBI Taxonomy" id="41844"/>
    <lineage>
        <taxon>Eukaryota</taxon>
        <taxon>Viridiplantae</taxon>
        <taxon>Streptophyta</taxon>
        <taxon>Embryophyta</taxon>
        <taxon>Marchantiophyta</taxon>
        <taxon>Marchantiopsida</taxon>
        <taxon>Marchantiidae</taxon>
        <taxon>Marchantiales</taxon>
        <taxon>Ricciaceae</taxon>
        <taxon>Riccia</taxon>
    </lineage>
</organism>
<evidence type="ECO:0000313" key="4">
    <source>
        <dbReference type="EMBL" id="KAL2621623.1"/>
    </source>
</evidence>
<dbReference type="Pfam" id="PF00244">
    <property type="entry name" value="14-3-3"/>
    <property type="match status" value="1"/>
</dbReference>